<name>A0ABW5KE82_9SPHI</name>
<dbReference type="EMBL" id="JBHULR010000001">
    <property type="protein sequence ID" value="MFD2546474.1"/>
    <property type="molecule type" value="Genomic_DNA"/>
</dbReference>
<keyword evidence="3" id="KW-1185">Reference proteome</keyword>
<reference evidence="3" key="1">
    <citation type="journal article" date="2019" name="Int. J. Syst. Evol. Microbiol.">
        <title>The Global Catalogue of Microorganisms (GCM) 10K type strain sequencing project: providing services to taxonomists for standard genome sequencing and annotation.</title>
        <authorList>
            <consortium name="The Broad Institute Genomics Platform"/>
            <consortium name="The Broad Institute Genome Sequencing Center for Infectious Disease"/>
            <person name="Wu L."/>
            <person name="Ma J."/>
        </authorList>
    </citation>
    <scope>NUCLEOTIDE SEQUENCE [LARGE SCALE GENOMIC DNA]</scope>
    <source>
        <strain evidence="3">KCTC 42662</strain>
    </source>
</reference>
<accession>A0ABW5KE82</accession>
<gene>
    <name evidence="2" type="ORF">ACFSR5_02310</name>
</gene>
<sequence length="130" mass="14980">MNFTFSAEQKMKVGPSVSEYRFRYQTTSMLLRLNAVVVSDRGKRSRFRDQVRVMKVNASEPLKRRRKDYLMSEPMSSSIIGISMEVTCLLSMRHPAYRRHEHSTGFCSEQENLSSRCQGKTPSGGHRKGE</sequence>
<feature type="region of interest" description="Disordered" evidence="1">
    <location>
        <begin position="101"/>
        <end position="130"/>
    </location>
</feature>
<proteinExistence type="predicted"/>
<dbReference type="Proteomes" id="UP001597545">
    <property type="component" value="Unassembled WGS sequence"/>
</dbReference>
<evidence type="ECO:0000256" key="1">
    <source>
        <dbReference type="SAM" id="MobiDB-lite"/>
    </source>
</evidence>
<organism evidence="2 3">
    <name type="scientific">Sphingobacterium suaedae</name>
    <dbReference type="NCBI Taxonomy" id="1686402"/>
    <lineage>
        <taxon>Bacteria</taxon>
        <taxon>Pseudomonadati</taxon>
        <taxon>Bacteroidota</taxon>
        <taxon>Sphingobacteriia</taxon>
        <taxon>Sphingobacteriales</taxon>
        <taxon>Sphingobacteriaceae</taxon>
        <taxon>Sphingobacterium</taxon>
    </lineage>
</organism>
<comment type="caution">
    <text evidence="2">The sequence shown here is derived from an EMBL/GenBank/DDBJ whole genome shotgun (WGS) entry which is preliminary data.</text>
</comment>
<evidence type="ECO:0000313" key="3">
    <source>
        <dbReference type="Proteomes" id="UP001597545"/>
    </source>
</evidence>
<protein>
    <submittedName>
        <fullName evidence="2">Uncharacterized protein</fullName>
    </submittedName>
</protein>
<feature type="compositionally biased region" description="Polar residues" evidence="1">
    <location>
        <begin position="105"/>
        <end position="121"/>
    </location>
</feature>
<dbReference type="RefSeq" id="WP_380900296.1">
    <property type="nucleotide sequence ID" value="NZ_JBHUEG010000002.1"/>
</dbReference>
<evidence type="ECO:0000313" key="2">
    <source>
        <dbReference type="EMBL" id="MFD2546474.1"/>
    </source>
</evidence>
<feature type="non-terminal residue" evidence="2">
    <location>
        <position position="130"/>
    </location>
</feature>